<accession>A0ABX6EUA3</accession>
<evidence type="ECO:0000313" key="7">
    <source>
        <dbReference type="EMBL" id="QGN15900.1"/>
    </source>
</evidence>
<feature type="region of interest" description="Disordered" evidence="6">
    <location>
        <begin position="1"/>
        <end position="54"/>
    </location>
</feature>
<evidence type="ECO:0000256" key="5">
    <source>
        <dbReference type="ARBA" id="ARBA00023242"/>
    </source>
</evidence>
<feature type="compositionally biased region" description="Basic and acidic residues" evidence="6">
    <location>
        <begin position="224"/>
        <end position="241"/>
    </location>
</feature>
<feature type="compositionally biased region" description="Polar residues" evidence="6">
    <location>
        <begin position="10"/>
        <end position="28"/>
    </location>
</feature>
<sequence>MGNEGKENEISVQEYDNTSGLRTPLNQVKRSDSMIRGNRRPLASKDNNRTQSMLSVKNNAVGSHVDHTLKRPASNLVKNMPENKLKKYGSVLGMNSFMPRTKSLVLKDTELNERSEEEEEEENDEEDLPLFSTGNKTGLGLGFGSGLKALIKEKEDELQIEYAPKRQEELPHVPNGYEPFDQESIEKLKNHKSPFQVDPLHFDKDEYNNDNDLGTEPQLLSIESPKDDIISPYKHSGDYHNQHSSTTMELASDNESITIDLGEEYKGNGLNISELNSLLD</sequence>
<proteinExistence type="inferred from homology"/>
<gene>
    <name evidence="7" type="primary">PDS1</name>
    <name evidence="7" type="ORF">FIM1_2598</name>
</gene>
<protein>
    <submittedName>
        <fullName evidence="7">Protein PDS1</fullName>
    </submittedName>
</protein>
<keyword evidence="8" id="KW-1185">Reference proteome</keyword>
<feature type="region of interest" description="Disordered" evidence="6">
    <location>
        <begin position="109"/>
        <end position="135"/>
    </location>
</feature>
<evidence type="ECO:0000313" key="8">
    <source>
        <dbReference type="Proteomes" id="UP000422736"/>
    </source>
</evidence>
<evidence type="ECO:0000256" key="4">
    <source>
        <dbReference type="ARBA" id="ARBA00022490"/>
    </source>
</evidence>
<dbReference type="EMBL" id="CP015057">
    <property type="protein sequence ID" value="QGN15900.1"/>
    <property type="molecule type" value="Genomic_DNA"/>
</dbReference>
<feature type="compositionally biased region" description="Acidic residues" evidence="6">
    <location>
        <begin position="115"/>
        <end position="128"/>
    </location>
</feature>
<evidence type="ECO:0000256" key="3">
    <source>
        <dbReference type="ARBA" id="ARBA00009264"/>
    </source>
</evidence>
<comment type="similarity">
    <text evidence="3">Belongs to the securin family.</text>
</comment>
<evidence type="ECO:0000256" key="2">
    <source>
        <dbReference type="ARBA" id="ARBA00004496"/>
    </source>
</evidence>
<reference evidence="7 8" key="1">
    <citation type="submission" date="2016-03" db="EMBL/GenBank/DDBJ databases">
        <title>How can Kluyveromyces marxianus grow so fast - potential evolutionary course in Saccharomyces Complex revealed by comparative genomics.</title>
        <authorList>
            <person name="Mo W."/>
            <person name="Lu W."/>
            <person name="Yang X."/>
            <person name="Qi J."/>
            <person name="Lv H."/>
        </authorList>
    </citation>
    <scope>NUCLEOTIDE SEQUENCE [LARGE SCALE GENOMIC DNA]</scope>
    <source>
        <strain evidence="7 8">FIM1</strain>
    </source>
</reference>
<keyword evidence="4" id="KW-0963">Cytoplasm</keyword>
<dbReference type="Proteomes" id="UP000422736">
    <property type="component" value="Chromosome 4"/>
</dbReference>
<organism evidence="7 8">
    <name type="scientific">Kluyveromyces marxianus</name>
    <name type="common">Yeast</name>
    <name type="synonym">Candida kefyr</name>
    <dbReference type="NCBI Taxonomy" id="4911"/>
    <lineage>
        <taxon>Eukaryota</taxon>
        <taxon>Fungi</taxon>
        <taxon>Dikarya</taxon>
        <taxon>Ascomycota</taxon>
        <taxon>Saccharomycotina</taxon>
        <taxon>Saccharomycetes</taxon>
        <taxon>Saccharomycetales</taxon>
        <taxon>Saccharomycetaceae</taxon>
        <taxon>Kluyveromyces</taxon>
    </lineage>
</organism>
<comment type="subcellular location">
    <subcellularLocation>
        <location evidence="2">Cytoplasm</location>
    </subcellularLocation>
    <subcellularLocation>
        <location evidence="1">Nucleus</location>
    </subcellularLocation>
</comment>
<keyword evidence="5" id="KW-0539">Nucleus</keyword>
<evidence type="ECO:0000256" key="1">
    <source>
        <dbReference type="ARBA" id="ARBA00004123"/>
    </source>
</evidence>
<feature type="region of interest" description="Disordered" evidence="6">
    <location>
        <begin position="191"/>
        <end position="250"/>
    </location>
</feature>
<name>A0ABX6EUA3_KLUMA</name>
<dbReference type="Pfam" id="PF04856">
    <property type="entry name" value="Securin"/>
    <property type="match status" value="1"/>
</dbReference>
<evidence type="ECO:0000256" key="6">
    <source>
        <dbReference type="SAM" id="MobiDB-lite"/>
    </source>
</evidence>
<dbReference type="InterPro" id="IPR006940">
    <property type="entry name" value="Securin_separation_inhibitor"/>
</dbReference>